<dbReference type="OrthoDB" id="927373at2"/>
<feature type="signal peptide" evidence="1">
    <location>
        <begin position="1"/>
        <end position="24"/>
    </location>
</feature>
<evidence type="ECO:0000313" key="3">
    <source>
        <dbReference type="EMBL" id="RPD38016.1"/>
    </source>
</evidence>
<proteinExistence type="predicted"/>
<dbReference type="Proteomes" id="UP000279089">
    <property type="component" value="Unassembled WGS sequence"/>
</dbReference>
<feature type="domain" description="Fungal lipase-type" evidence="2">
    <location>
        <begin position="85"/>
        <end position="238"/>
    </location>
</feature>
<dbReference type="Gene3D" id="3.40.50.1820">
    <property type="entry name" value="alpha/beta hydrolase"/>
    <property type="match status" value="1"/>
</dbReference>
<keyword evidence="4" id="KW-1185">Reference proteome</keyword>
<evidence type="ECO:0000313" key="4">
    <source>
        <dbReference type="Proteomes" id="UP000279089"/>
    </source>
</evidence>
<dbReference type="InterPro" id="IPR029058">
    <property type="entry name" value="AB_hydrolase_fold"/>
</dbReference>
<comment type="caution">
    <text evidence="3">The sequence shown here is derived from an EMBL/GenBank/DDBJ whole genome shotgun (WGS) entry which is preliminary data.</text>
</comment>
<sequence>MFTKKRMRPVFWFLLCCIYFPLQAQQLKPGFDPKEYFELMSLPERGDSATFQKEHPANFSLVYVSPEVGFFNQFAIWKRNDGVGVIRIRGTIPKDVSWLANFYAAMIPAKGTLQLTDSTRWDYQLSANDSTAYVHVGWTVSLGFMAPYLVKQVKQMYAEGIKEFIIAGHSQGGAIAFLTRSYLEYLPGMPEDIQYKTYCSAAPKPGNLYYAYDFESITANGWGLRIVNSEDWVPETPLSLQAKNDFNKINPFLNVDKQLKEQNLIVRWYARSVYNKMQRTTNRSVRRFQKYLGRFVYKISRKHLKELKQPAYVFSNNYMTCGTPVILMADAEYHQRFPFDGKNVFIHHMPPSYLFLLKKHYKF</sequence>
<evidence type="ECO:0000256" key="1">
    <source>
        <dbReference type="SAM" id="SignalP"/>
    </source>
</evidence>
<name>A0A3N4M8X4_9BACT</name>
<keyword evidence="1" id="KW-0732">Signal</keyword>
<dbReference type="SUPFAM" id="SSF53474">
    <property type="entry name" value="alpha/beta-Hydrolases"/>
    <property type="match status" value="1"/>
</dbReference>
<dbReference type="GO" id="GO:0006629">
    <property type="term" value="P:lipid metabolic process"/>
    <property type="evidence" value="ECO:0007669"/>
    <property type="project" value="InterPro"/>
</dbReference>
<organism evidence="3 4">
    <name type="scientific">Chitinophaga barathri</name>
    <dbReference type="NCBI Taxonomy" id="1647451"/>
    <lineage>
        <taxon>Bacteria</taxon>
        <taxon>Pseudomonadati</taxon>
        <taxon>Bacteroidota</taxon>
        <taxon>Chitinophagia</taxon>
        <taxon>Chitinophagales</taxon>
        <taxon>Chitinophagaceae</taxon>
        <taxon>Chitinophaga</taxon>
    </lineage>
</organism>
<evidence type="ECO:0000259" key="2">
    <source>
        <dbReference type="Pfam" id="PF01764"/>
    </source>
</evidence>
<gene>
    <name evidence="3" type="ORF">EG028_27290</name>
</gene>
<dbReference type="EMBL" id="RMBX01000020">
    <property type="protein sequence ID" value="RPD38016.1"/>
    <property type="molecule type" value="Genomic_DNA"/>
</dbReference>
<accession>A0A3N4M8X4</accession>
<reference evidence="4" key="1">
    <citation type="submission" date="2018-11" db="EMBL/GenBank/DDBJ databases">
        <title>Chitinophaga lutea sp.nov., isolate from arsenic contaminated soil.</title>
        <authorList>
            <person name="Zong Y."/>
        </authorList>
    </citation>
    <scope>NUCLEOTIDE SEQUENCE [LARGE SCALE GENOMIC DNA]</scope>
    <source>
        <strain evidence="4">YLT18</strain>
    </source>
</reference>
<feature type="chain" id="PRO_5018225590" evidence="1">
    <location>
        <begin position="25"/>
        <end position="363"/>
    </location>
</feature>
<dbReference type="AlphaFoldDB" id="A0A3N4M8X4"/>
<dbReference type="InterPro" id="IPR002921">
    <property type="entry name" value="Fungal_lipase-type"/>
</dbReference>
<dbReference type="Pfam" id="PF01764">
    <property type="entry name" value="Lipase_3"/>
    <property type="match status" value="1"/>
</dbReference>
<protein>
    <submittedName>
        <fullName evidence="3">Lipase family protein</fullName>
    </submittedName>
</protein>